<evidence type="ECO:0000313" key="2">
    <source>
        <dbReference type="Proteomes" id="UP000276953"/>
    </source>
</evidence>
<gene>
    <name evidence="1" type="ORF">EJ377_15070</name>
</gene>
<organism evidence="1 2">
    <name type="scientific">Chryseobacterium arthrosphaerae</name>
    <dbReference type="NCBI Taxonomy" id="651561"/>
    <lineage>
        <taxon>Bacteria</taxon>
        <taxon>Pseudomonadati</taxon>
        <taxon>Bacteroidota</taxon>
        <taxon>Flavobacteriia</taxon>
        <taxon>Flavobacteriales</taxon>
        <taxon>Weeksellaceae</taxon>
        <taxon>Chryseobacterium group</taxon>
        <taxon>Chryseobacterium</taxon>
    </lineage>
</organism>
<dbReference type="InterPro" id="IPR029058">
    <property type="entry name" value="AB_hydrolase_fold"/>
</dbReference>
<accession>A0A432DS67</accession>
<dbReference type="AlphaFoldDB" id="A0A432DS67"/>
<comment type="caution">
    <text evidence="1">The sequence shown here is derived from an EMBL/GenBank/DDBJ whole genome shotgun (WGS) entry which is preliminary data.</text>
</comment>
<protein>
    <submittedName>
        <fullName evidence="1">Uncharacterized protein</fullName>
    </submittedName>
</protein>
<dbReference type="SUPFAM" id="SSF53474">
    <property type="entry name" value="alpha/beta-Hydrolases"/>
    <property type="match status" value="1"/>
</dbReference>
<dbReference type="EMBL" id="RYFC01000003">
    <property type="protein sequence ID" value="RTZ45975.1"/>
    <property type="molecule type" value="Genomic_DNA"/>
</dbReference>
<evidence type="ECO:0000313" key="1">
    <source>
        <dbReference type="EMBL" id="RTZ45975.1"/>
    </source>
</evidence>
<name>A0A432DS67_9FLAO</name>
<dbReference type="Proteomes" id="UP000276953">
    <property type="component" value="Unassembled WGS sequence"/>
</dbReference>
<reference evidence="1 2" key="1">
    <citation type="submission" date="2018-12" db="EMBL/GenBank/DDBJ databases">
        <title>Draft Genome Sequence of Chryseobacterium arthrosphaerae strain ED882-96 Isolated from the Blood of a Patient with Liver Cirrhosis in Taiwan.</title>
        <authorList>
            <person name="Lin J.-N."/>
            <person name="Lai C.-H."/>
            <person name="Yang C.-H."/>
            <person name="Huang Y.-H."/>
        </authorList>
    </citation>
    <scope>NUCLEOTIDE SEQUENCE [LARGE SCALE GENOMIC DNA]</scope>
    <source>
        <strain evidence="1 2">ED882-96</strain>
    </source>
</reference>
<dbReference type="Gene3D" id="3.40.50.1820">
    <property type="entry name" value="alpha/beta hydrolase"/>
    <property type="match status" value="1"/>
</dbReference>
<proteinExistence type="predicted"/>
<sequence>MVPDCMQKHLARNGRLLFLTWWSGGDYRYLLPCKDLADKGYRVVFYDQRGSGLSQRFPKKSYTSLGAGAADLMYDELHAVIAHYRKNPEQKVVLLDIPGRDAGFRICREISNDIQGLIVCEPGGLVWMM</sequence>